<dbReference type="OrthoDB" id="9790818at2"/>
<dbReference type="InterPro" id="IPR013149">
    <property type="entry name" value="ADH-like_C"/>
</dbReference>
<dbReference type="PANTHER" id="PTHR44154">
    <property type="entry name" value="QUINONE OXIDOREDUCTASE"/>
    <property type="match status" value="1"/>
</dbReference>
<dbReference type="InterPro" id="IPR013154">
    <property type="entry name" value="ADH-like_N"/>
</dbReference>
<keyword evidence="4" id="KW-1185">Reference proteome</keyword>
<gene>
    <name evidence="3" type="ORF">FPZ11_04305</name>
</gene>
<keyword evidence="1" id="KW-0521">NADP</keyword>
<dbReference type="PANTHER" id="PTHR44154:SF1">
    <property type="entry name" value="QUINONE OXIDOREDUCTASE"/>
    <property type="match status" value="1"/>
</dbReference>
<dbReference type="KEGG" id="huw:FPZ11_04305"/>
<evidence type="ECO:0000259" key="2">
    <source>
        <dbReference type="SMART" id="SM00829"/>
    </source>
</evidence>
<dbReference type="Gene3D" id="3.90.180.10">
    <property type="entry name" value="Medium-chain alcohol dehydrogenases, catalytic domain"/>
    <property type="match status" value="1"/>
</dbReference>
<dbReference type="InterPro" id="IPR011032">
    <property type="entry name" value="GroES-like_sf"/>
</dbReference>
<dbReference type="Gene3D" id="3.40.50.720">
    <property type="entry name" value="NAD(P)-binding Rossmann-like Domain"/>
    <property type="match status" value="1"/>
</dbReference>
<dbReference type="Pfam" id="PF08240">
    <property type="entry name" value="ADH_N"/>
    <property type="match status" value="1"/>
</dbReference>
<dbReference type="SUPFAM" id="SSF51735">
    <property type="entry name" value="NAD(P)-binding Rossmann-fold domains"/>
    <property type="match status" value="1"/>
</dbReference>
<sequence length="324" mass="33638">MRAAVIHELGAADTIHVERVPVPTPGRGEVLVRVTATAVNHVDTFVRSGVYRTPISFPFVIGRDLVGTVEGLGDEVDHLQLGDAVWCTSLGHGGRQGAASAFAIVSPDRLYPVPQQVDPIELVALAHPASTAWLALFEHGALTASHTVVVEGGAGNVGACAIALALAAGAVVVATAGARSLDALRAAGAQALDYRSPRLRAELRASLPNGADLWLDTSGTLALTETVPLLAERGRVVLVAGAAREDTLRFGDLYMHDRAVDGFAISNATVDELSRAARAVGEALANGILRAPDIQRLPLERAAEAHAALEAGKVRGTRIVLVTG</sequence>
<dbReference type="InterPro" id="IPR051603">
    <property type="entry name" value="Zinc-ADH_QOR/CCCR"/>
</dbReference>
<dbReference type="Pfam" id="PF00107">
    <property type="entry name" value="ADH_zinc_N"/>
    <property type="match status" value="1"/>
</dbReference>
<dbReference type="InterPro" id="IPR036291">
    <property type="entry name" value="NAD(P)-bd_dom_sf"/>
</dbReference>
<protein>
    <submittedName>
        <fullName evidence="3">Zinc-binding dehydrogenase</fullName>
    </submittedName>
</protein>
<accession>A0A5B8MAE5</accession>
<dbReference type="GO" id="GO:0016491">
    <property type="term" value="F:oxidoreductase activity"/>
    <property type="evidence" value="ECO:0007669"/>
    <property type="project" value="InterPro"/>
</dbReference>
<dbReference type="SMART" id="SM00829">
    <property type="entry name" value="PKS_ER"/>
    <property type="match status" value="1"/>
</dbReference>
<dbReference type="InterPro" id="IPR020843">
    <property type="entry name" value="ER"/>
</dbReference>
<reference evidence="3 4" key="1">
    <citation type="submission" date="2019-07" db="EMBL/GenBank/DDBJ databases">
        <title>Full genome sequence of Humibacter sp. WJ7-1.</title>
        <authorList>
            <person name="Im W.-T."/>
        </authorList>
    </citation>
    <scope>NUCLEOTIDE SEQUENCE [LARGE SCALE GENOMIC DNA]</scope>
    <source>
        <strain evidence="3 4">WJ7-1</strain>
    </source>
</reference>
<evidence type="ECO:0000256" key="1">
    <source>
        <dbReference type="ARBA" id="ARBA00022857"/>
    </source>
</evidence>
<evidence type="ECO:0000313" key="3">
    <source>
        <dbReference type="EMBL" id="QDZ16685.1"/>
    </source>
</evidence>
<dbReference type="SUPFAM" id="SSF50129">
    <property type="entry name" value="GroES-like"/>
    <property type="match status" value="1"/>
</dbReference>
<name>A0A5B8MAE5_9MICO</name>
<evidence type="ECO:0000313" key="4">
    <source>
        <dbReference type="Proteomes" id="UP000320216"/>
    </source>
</evidence>
<dbReference type="Proteomes" id="UP000320216">
    <property type="component" value="Chromosome"/>
</dbReference>
<proteinExistence type="predicted"/>
<dbReference type="AlphaFoldDB" id="A0A5B8MAE5"/>
<feature type="domain" description="Enoyl reductase (ER)" evidence="2">
    <location>
        <begin position="10"/>
        <end position="321"/>
    </location>
</feature>
<dbReference type="EMBL" id="CP042305">
    <property type="protein sequence ID" value="QDZ16685.1"/>
    <property type="molecule type" value="Genomic_DNA"/>
</dbReference>
<organism evidence="3 4">
    <name type="scientific">Humibacter ginsenosidimutans</name>
    <dbReference type="NCBI Taxonomy" id="2599293"/>
    <lineage>
        <taxon>Bacteria</taxon>
        <taxon>Bacillati</taxon>
        <taxon>Actinomycetota</taxon>
        <taxon>Actinomycetes</taxon>
        <taxon>Micrococcales</taxon>
        <taxon>Microbacteriaceae</taxon>
        <taxon>Humibacter</taxon>
    </lineage>
</organism>